<dbReference type="PRINTS" id="PR00039">
    <property type="entry name" value="HTHLYSR"/>
</dbReference>
<feature type="region of interest" description="Disordered" evidence="5">
    <location>
        <begin position="307"/>
        <end position="329"/>
    </location>
</feature>
<dbReference type="Gene3D" id="3.40.190.10">
    <property type="entry name" value="Periplasmic binding protein-like II"/>
    <property type="match status" value="2"/>
</dbReference>
<sequence>MPLPNRVSDLGPFDLLLSVARLGSVGAAARAHGISQPAASSRLRHLERRLGLELLTRSPTGSRLTEHGALVTDWARTAVEAAATLEAGIASLHHGAESRLPVAASMTIAEYLLPHWLVRFHATVPGTTIALTTGNSDEVVAAVLDGSARIGFVESPRVPGALRSQVVGRDELTLIVAPGHPWSRRARTGITPAELAATPLVSRERGSGTRLSLERALARGTEAPLAEPLLELSSTTAIKTAVAEGVAPAVLSSLAVARDLAAGTLVAVPVTGLDLHRRLRAVHRRGHQLVGAAQDLAALARRSFEAATRAEGTGGRSAPLSPGGPRPAH</sequence>
<evidence type="ECO:0000256" key="4">
    <source>
        <dbReference type="ARBA" id="ARBA00023163"/>
    </source>
</evidence>
<evidence type="ECO:0000259" key="6">
    <source>
        <dbReference type="PROSITE" id="PS50931"/>
    </source>
</evidence>
<keyword evidence="3" id="KW-0238">DNA-binding</keyword>
<dbReference type="PANTHER" id="PTHR30126">
    <property type="entry name" value="HTH-TYPE TRANSCRIPTIONAL REGULATOR"/>
    <property type="match status" value="1"/>
</dbReference>
<evidence type="ECO:0000313" key="7">
    <source>
        <dbReference type="EMBL" id="AJE80603.1"/>
    </source>
</evidence>
<dbReference type="KEGG" id="sals:SLNWT_0227"/>
<dbReference type="InterPro" id="IPR005119">
    <property type="entry name" value="LysR_subst-bd"/>
</dbReference>
<proteinExistence type="inferred from homology"/>
<dbReference type="SUPFAM" id="SSF53850">
    <property type="entry name" value="Periplasmic binding protein-like II"/>
    <property type="match status" value="1"/>
</dbReference>
<evidence type="ECO:0000256" key="2">
    <source>
        <dbReference type="ARBA" id="ARBA00023015"/>
    </source>
</evidence>
<reference evidence="7 8" key="1">
    <citation type="submission" date="2015-01" db="EMBL/GenBank/DDBJ databases">
        <title>Enhanced salinomycin production by adjusting the supply of polyketide extender units in Streptomyce albus DSM 41398.</title>
        <authorList>
            <person name="Lu C."/>
        </authorList>
    </citation>
    <scope>NUCLEOTIDE SEQUENCE [LARGE SCALE GENOMIC DNA]</scope>
    <source>
        <strain evidence="8">ATCC 21838 / DSM 41398 / FERM P-419 / JCM 4703 / NBRC 107858</strain>
    </source>
</reference>
<name>A0A0B5EF33_STRA4</name>
<dbReference type="Pfam" id="PF00126">
    <property type="entry name" value="HTH_1"/>
    <property type="match status" value="1"/>
</dbReference>
<dbReference type="InterPro" id="IPR036388">
    <property type="entry name" value="WH-like_DNA-bd_sf"/>
</dbReference>
<dbReference type="Proteomes" id="UP000031523">
    <property type="component" value="Chromosome"/>
</dbReference>
<feature type="domain" description="HTH lysR-type" evidence="6">
    <location>
        <begin position="16"/>
        <end position="65"/>
    </location>
</feature>
<organism evidence="7 8">
    <name type="scientific">Streptomyces albus (strain ATCC 21838 / DSM 41398 / FERM P-419 / JCM 4703 / NBRC 107858)</name>
    <dbReference type="NCBI Taxonomy" id="1081613"/>
    <lineage>
        <taxon>Bacteria</taxon>
        <taxon>Bacillati</taxon>
        <taxon>Actinomycetota</taxon>
        <taxon>Actinomycetes</taxon>
        <taxon>Kitasatosporales</taxon>
        <taxon>Streptomycetaceae</taxon>
        <taxon>Streptomyces</taxon>
    </lineage>
</organism>
<dbReference type="InterPro" id="IPR036390">
    <property type="entry name" value="WH_DNA-bd_sf"/>
</dbReference>
<dbReference type="GO" id="GO:0003700">
    <property type="term" value="F:DNA-binding transcription factor activity"/>
    <property type="evidence" value="ECO:0007669"/>
    <property type="project" value="InterPro"/>
</dbReference>
<dbReference type="CDD" id="cd08420">
    <property type="entry name" value="PBP2_CysL_like"/>
    <property type="match status" value="1"/>
</dbReference>
<dbReference type="InterPro" id="IPR000847">
    <property type="entry name" value="LysR_HTH_N"/>
</dbReference>
<comment type="similarity">
    <text evidence="1">Belongs to the LysR transcriptional regulatory family.</text>
</comment>
<evidence type="ECO:0000313" key="8">
    <source>
        <dbReference type="Proteomes" id="UP000031523"/>
    </source>
</evidence>
<dbReference type="EMBL" id="CP010519">
    <property type="protein sequence ID" value="AJE80603.1"/>
    <property type="molecule type" value="Genomic_DNA"/>
</dbReference>
<evidence type="ECO:0000256" key="1">
    <source>
        <dbReference type="ARBA" id="ARBA00009437"/>
    </source>
</evidence>
<dbReference type="GO" id="GO:0000976">
    <property type="term" value="F:transcription cis-regulatory region binding"/>
    <property type="evidence" value="ECO:0007669"/>
    <property type="project" value="TreeGrafter"/>
</dbReference>
<dbReference type="SUPFAM" id="SSF46785">
    <property type="entry name" value="Winged helix' DNA-binding domain"/>
    <property type="match status" value="1"/>
</dbReference>
<dbReference type="PROSITE" id="PS50931">
    <property type="entry name" value="HTH_LYSR"/>
    <property type="match status" value="1"/>
</dbReference>
<dbReference type="PANTHER" id="PTHR30126:SF39">
    <property type="entry name" value="HTH-TYPE TRANSCRIPTIONAL REGULATOR CYSL"/>
    <property type="match status" value="1"/>
</dbReference>
<keyword evidence="4" id="KW-0804">Transcription</keyword>
<evidence type="ECO:0000256" key="3">
    <source>
        <dbReference type="ARBA" id="ARBA00023125"/>
    </source>
</evidence>
<gene>
    <name evidence="7" type="ORF">SLNWT_0227</name>
</gene>
<keyword evidence="2" id="KW-0805">Transcription regulation</keyword>
<dbReference type="Gene3D" id="1.10.10.10">
    <property type="entry name" value="Winged helix-like DNA-binding domain superfamily/Winged helix DNA-binding domain"/>
    <property type="match status" value="1"/>
</dbReference>
<accession>A0A0B5EF33</accession>
<dbReference type="AlphaFoldDB" id="A0A0B5EF33"/>
<keyword evidence="8" id="KW-1185">Reference proteome</keyword>
<evidence type="ECO:0000256" key="5">
    <source>
        <dbReference type="SAM" id="MobiDB-lite"/>
    </source>
</evidence>
<dbReference type="Pfam" id="PF03466">
    <property type="entry name" value="LysR_substrate"/>
    <property type="match status" value="1"/>
</dbReference>
<protein>
    <submittedName>
        <fullName evidence="7">Putative transcriptional regulator</fullName>
    </submittedName>
</protein>